<dbReference type="EMBL" id="QJJV01000007">
    <property type="protein sequence ID" value="PXX16940.1"/>
    <property type="molecule type" value="Genomic_DNA"/>
</dbReference>
<feature type="chain" id="PRO_5043055887" evidence="2">
    <location>
        <begin position="25"/>
        <end position="90"/>
    </location>
</feature>
<evidence type="ECO:0000313" key="3">
    <source>
        <dbReference type="EMBL" id="PXX16940.1"/>
    </source>
</evidence>
<evidence type="ECO:0000313" key="6">
    <source>
        <dbReference type="Proteomes" id="UP000247515"/>
    </source>
</evidence>
<feature type="compositionally biased region" description="Low complexity" evidence="1">
    <location>
        <begin position="69"/>
        <end position="81"/>
    </location>
</feature>
<keyword evidence="2" id="KW-0732">Signal</keyword>
<gene>
    <name evidence="3" type="ORF">C7400_107149</name>
    <name evidence="4" type="ORF">SAMN05216550_107167</name>
</gene>
<feature type="signal peptide" evidence="2">
    <location>
        <begin position="1"/>
        <end position="24"/>
    </location>
</feature>
<dbReference type="AlphaFoldDB" id="A0AAQ1GFW8"/>
<name>A0AAQ1GFW8_9BURK</name>
<reference evidence="4 5" key="1">
    <citation type="submission" date="2016-10" db="EMBL/GenBank/DDBJ databases">
        <authorList>
            <person name="Varghese N."/>
            <person name="Submissions S."/>
        </authorList>
    </citation>
    <scope>NUCLEOTIDE SEQUENCE [LARGE SCALE GENOMIC DNA]</scope>
    <source>
        <strain evidence="4 5">LMG 22274</strain>
    </source>
</reference>
<feature type="compositionally biased region" description="Polar residues" evidence="1">
    <location>
        <begin position="26"/>
        <end position="43"/>
    </location>
</feature>
<evidence type="ECO:0000313" key="5">
    <source>
        <dbReference type="Proteomes" id="UP000183529"/>
    </source>
</evidence>
<comment type="caution">
    <text evidence="4">The sequence shown here is derived from an EMBL/GenBank/DDBJ whole genome shotgun (WGS) entry which is preliminary data.</text>
</comment>
<evidence type="ECO:0000256" key="2">
    <source>
        <dbReference type="SAM" id="SignalP"/>
    </source>
</evidence>
<dbReference type="Proteomes" id="UP000183529">
    <property type="component" value="Unassembled WGS sequence"/>
</dbReference>
<organism evidence="4 5">
    <name type="scientific">Paraburkholderia tropica</name>
    <dbReference type="NCBI Taxonomy" id="92647"/>
    <lineage>
        <taxon>Bacteria</taxon>
        <taxon>Pseudomonadati</taxon>
        <taxon>Pseudomonadota</taxon>
        <taxon>Betaproteobacteria</taxon>
        <taxon>Burkholderiales</taxon>
        <taxon>Burkholderiaceae</taxon>
        <taxon>Paraburkholderia</taxon>
    </lineage>
</organism>
<reference evidence="3 6" key="2">
    <citation type="submission" date="2018-05" db="EMBL/GenBank/DDBJ databases">
        <title>Genomic Encyclopedia of Type Strains, Phase IV (KMG-V): Genome sequencing to study the core and pangenomes of soil and plant-associated prokaryotes.</title>
        <authorList>
            <person name="Whitman W."/>
        </authorList>
    </citation>
    <scope>NUCLEOTIDE SEQUENCE [LARGE SCALE GENOMIC DNA]</scope>
    <source>
        <strain evidence="3 6">SIr-6563</strain>
    </source>
</reference>
<proteinExistence type="predicted"/>
<keyword evidence="6" id="KW-1185">Reference proteome</keyword>
<feature type="compositionally biased region" description="Polar residues" evidence="1">
    <location>
        <begin position="56"/>
        <end position="65"/>
    </location>
</feature>
<sequence>MNSFQYATSAVLLAGLCHSAGVLAQGTGTSPYGSELGQHTTAPGSKGDQERRAKLQKNTAKSNGHASRRSASAVEASAPRAHPSDDTGAK</sequence>
<feature type="region of interest" description="Disordered" evidence="1">
    <location>
        <begin position="24"/>
        <end position="90"/>
    </location>
</feature>
<evidence type="ECO:0000313" key="4">
    <source>
        <dbReference type="EMBL" id="SEJ68475.1"/>
    </source>
</evidence>
<accession>A0AAQ1GFW8</accession>
<dbReference type="Proteomes" id="UP000247515">
    <property type="component" value="Unassembled WGS sequence"/>
</dbReference>
<protein>
    <submittedName>
        <fullName evidence="4">Uncharacterized protein</fullName>
    </submittedName>
</protein>
<evidence type="ECO:0000256" key="1">
    <source>
        <dbReference type="SAM" id="MobiDB-lite"/>
    </source>
</evidence>
<dbReference type="EMBL" id="FNZM01000007">
    <property type="protein sequence ID" value="SEJ68475.1"/>
    <property type="molecule type" value="Genomic_DNA"/>
</dbReference>